<reference evidence="1 2" key="1">
    <citation type="submission" date="2018-09" db="EMBL/GenBank/DDBJ databases">
        <title>Comparative Genomics of Wolbachia-Cardinium Dual Endosymbiosis in a Plant-Parasitic Nematode.</title>
        <authorList>
            <person name="Brown A.M.V."/>
            <person name="Wasala S.K."/>
            <person name="Howe D.K."/>
            <person name="Peetz A.B."/>
            <person name="Zasada I.A."/>
            <person name="Denver D.R."/>
        </authorList>
    </citation>
    <scope>NUCLEOTIDE SEQUENCE [LARGE SCALE GENOMIC DNA]</scope>
    <source>
        <strain evidence="1 2">Pp_1</strain>
    </source>
</reference>
<evidence type="ECO:0008006" key="3">
    <source>
        <dbReference type="Google" id="ProtNLM"/>
    </source>
</evidence>
<accession>A0A3N2QCV4</accession>
<keyword evidence="2" id="KW-1185">Reference proteome</keyword>
<dbReference type="Proteomes" id="UP000270927">
    <property type="component" value="Unassembled WGS sequence"/>
</dbReference>
<sequence>MYFLLIFFLVFNGCTKVRQGIGTSNDMALASSSTTDLFENKEKINDLELMQLVNENNRCWCWSGQPNIGICIYLDKLHRKYVSTLQLQNLLVRLVAYLCKAPCSELTVHCSSENPSGEYLDAIFTALKGTAVHSLKLEGADLGAVQAELLNTAFSKLKDTKIEKLELQDNHLANNVVHLLSALVNNKTLRELDLSGNNLGRVQAELLDTAFSKLKDTKIEKLELFGNHIADNIVPLLSALKNNTAIRCLHLDGNNLDAVALPTLRTAFSSLQHTAVDSLNFCTYGFSSWDLESMKELLATLSDTKIRKVSCWGPKGSRNLVDWFNSEIAYPHDTLYHENGLQRACIRTMMQNNLDLNKARSNIQVEIKIKEYNSDELGLIIYNSHISPVIRRRGYCLIPDGGGLIG</sequence>
<dbReference type="InterPro" id="IPR001611">
    <property type="entry name" value="Leu-rich_rpt"/>
</dbReference>
<dbReference type="Gene3D" id="3.80.10.10">
    <property type="entry name" value="Ribonuclease Inhibitor"/>
    <property type="match status" value="1"/>
</dbReference>
<evidence type="ECO:0000313" key="1">
    <source>
        <dbReference type="EMBL" id="ROT47618.1"/>
    </source>
</evidence>
<comment type="caution">
    <text evidence="1">The sequence shown here is derived from an EMBL/GenBank/DDBJ whole genome shotgun (WGS) entry which is preliminary data.</text>
</comment>
<gene>
    <name evidence="1" type="ORF">EDM02_01455</name>
</gene>
<organism evidence="1 2">
    <name type="scientific">Candidatus Cardinium hertigii</name>
    <dbReference type="NCBI Taxonomy" id="247481"/>
    <lineage>
        <taxon>Bacteria</taxon>
        <taxon>Pseudomonadati</taxon>
        <taxon>Bacteroidota</taxon>
        <taxon>Cytophagia</taxon>
        <taxon>Cytophagales</taxon>
        <taxon>Amoebophilaceae</taxon>
        <taxon>Candidatus Cardinium</taxon>
    </lineage>
</organism>
<protein>
    <recommendedName>
        <fullName evidence="3">Leucine-rich repeat domain-containing protein</fullName>
    </recommendedName>
</protein>
<evidence type="ECO:0000313" key="2">
    <source>
        <dbReference type="Proteomes" id="UP000270927"/>
    </source>
</evidence>
<dbReference type="EMBL" id="RARA01000019">
    <property type="protein sequence ID" value="ROT47618.1"/>
    <property type="molecule type" value="Genomic_DNA"/>
</dbReference>
<dbReference type="SUPFAM" id="SSF52047">
    <property type="entry name" value="RNI-like"/>
    <property type="match status" value="1"/>
</dbReference>
<proteinExistence type="predicted"/>
<name>A0A3N2QCV4_9BACT</name>
<dbReference type="Pfam" id="PF13516">
    <property type="entry name" value="LRR_6"/>
    <property type="match status" value="1"/>
</dbReference>
<dbReference type="AlphaFoldDB" id="A0A3N2QCV4"/>
<dbReference type="InterPro" id="IPR032675">
    <property type="entry name" value="LRR_dom_sf"/>
</dbReference>